<reference evidence="7" key="1">
    <citation type="submission" date="2016-11" db="UniProtKB">
        <authorList>
            <consortium name="WormBaseParasite"/>
        </authorList>
    </citation>
    <scope>IDENTIFICATION</scope>
</reference>
<evidence type="ECO:0000259" key="5">
    <source>
        <dbReference type="Pfam" id="PF00135"/>
    </source>
</evidence>
<accession>A0A1I8I8B3</accession>
<evidence type="ECO:0000313" key="7">
    <source>
        <dbReference type="WBParaSite" id="maker-uti_cns_0010599-snap-gene-0.2-mRNA-1"/>
    </source>
</evidence>
<dbReference type="InterPro" id="IPR019819">
    <property type="entry name" value="Carboxylesterase_B_CS"/>
</dbReference>
<dbReference type="SUPFAM" id="SSF53474">
    <property type="entry name" value="alpha/beta-Hydrolases"/>
    <property type="match status" value="2"/>
</dbReference>
<dbReference type="GO" id="GO:0052689">
    <property type="term" value="F:carboxylic ester hydrolase activity"/>
    <property type="evidence" value="ECO:0007669"/>
    <property type="project" value="UniProtKB-KW"/>
</dbReference>
<dbReference type="InterPro" id="IPR029058">
    <property type="entry name" value="AB_hydrolase_fold"/>
</dbReference>
<keyword evidence="2" id="KW-0719">Serine esterase</keyword>
<evidence type="ECO:0000313" key="6">
    <source>
        <dbReference type="Proteomes" id="UP000095280"/>
    </source>
</evidence>
<feature type="domain" description="Carboxylesterase type B" evidence="5">
    <location>
        <begin position="13"/>
        <end position="406"/>
    </location>
</feature>
<keyword evidence="6" id="KW-1185">Reference proteome</keyword>
<evidence type="ECO:0000256" key="1">
    <source>
        <dbReference type="ARBA" id="ARBA00005964"/>
    </source>
</evidence>
<organism evidence="6 7">
    <name type="scientific">Macrostomum lignano</name>
    <dbReference type="NCBI Taxonomy" id="282301"/>
    <lineage>
        <taxon>Eukaryota</taxon>
        <taxon>Metazoa</taxon>
        <taxon>Spiralia</taxon>
        <taxon>Lophotrochozoa</taxon>
        <taxon>Platyhelminthes</taxon>
        <taxon>Rhabditophora</taxon>
        <taxon>Macrostomorpha</taxon>
        <taxon>Macrostomida</taxon>
        <taxon>Macrostomidae</taxon>
        <taxon>Macrostomum</taxon>
    </lineage>
</organism>
<dbReference type="PANTHER" id="PTHR43918:SF4">
    <property type="entry name" value="CARBOXYLIC ESTER HYDROLASE"/>
    <property type="match status" value="1"/>
</dbReference>
<dbReference type="AlphaFoldDB" id="A0A1I8I8B3"/>
<evidence type="ECO:0000256" key="3">
    <source>
        <dbReference type="ARBA" id="ARBA00022801"/>
    </source>
</evidence>
<feature type="domain" description="Carboxylesterase type B" evidence="5">
    <location>
        <begin position="805"/>
        <end position="963"/>
    </location>
</feature>
<sequence>QAEPFNFSEMLSINATLPPPACPFGDFNNTAGQSEDCLHLSVRSRDLAGRQPVLILLASQEVGVELGDVFSAIHGVVLATVQSRQGVLGYLSFDGVPDNLGLRDQLLAIQFLEEAVGSFGGDAARVSLAGHGNAAAAAGLLAVADGSDGSLFQRVAMLGGSIASPLAWSDSPDEAQKLGWQLANQLACNLSSPEESLNCLVAVSVEQLLLAAASVSPDGFVPLGSGEMFPNGSGGPLDLWRQGSNFSVLTGAAVNSGGPRADAALEGGQWPDVTESVFNQIVSQEFLHFPRVHTQTSPCGQNFLRLSLADWPTKKFGEAVRPLLAQAIGDFRYACPVWEAAGDLLQAPSTEPVYVYQMNVTDPIDSRGDHSVDVRYFLGEPLVRAGYPAGHESLASTMMDHLGRFFMNYRAANDSSSADSLPDGFGLEPGRCPMWKHEMPFHNRLCGPDAGLLTAQFDNSMAAEPKQAQEVPESNRVRRVDYLVLRNYSITVVGYGSVLGETIRTEAGTTLTQFLGVPYAEPPVGELRFANPKPLSGTNNRILALSMPPPCMQRDEFVSSMSEDCLYLNIWTPVHSDLSEDDLPVIVFLHGGFFQFGAVSDWRGHRVLDSAKLLLVTVAYRVGAFGFLSLDNSTVSGNFGLRDQEEALKWIRYNIEKFGGSRTKVTLMGVEAGAASIGYHLARSPVLFQRAVLLTGSPYMPYPVSNDTASVRLINRVFAQNVLNCGSDDIPACLAGLRALNATFINERQRDFNRLYTGIEFPPVIDGDFIRSDPLAMGGADLASVPLLELLEVIAHFPRFPTEPRSDIKTALVLHFTDYFSRDNYTRDERALANAISNRMFTCSNQLFLGAVSAENSRAVYKFRFEEPFRSIGTSLPEATLFHDASYAFGFPTASAEAQSPERANLSRVLIRSLANFASSGVPSWPPTGWPRYKPDAPVSLVMRAEQQQLATDIFMDRECNFWDRVLPNVGKRFPPPETTPGTTMEPTMETTMETDGGNYVGSNNCNNSRWNN</sequence>
<dbReference type="InterPro" id="IPR050654">
    <property type="entry name" value="AChE-related_enzymes"/>
</dbReference>
<dbReference type="WBParaSite" id="maker-uti_cns_0010599-snap-gene-0.2-mRNA-1">
    <property type="protein sequence ID" value="maker-uti_cns_0010599-snap-gene-0.2-mRNA-1"/>
    <property type="gene ID" value="maker-uti_cns_0010599-snap-gene-0.2"/>
</dbReference>
<feature type="compositionally biased region" description="Low complexity" evidence="4">
    <location>
        <begin position="1004"/>
        <end position="1013"/>
    </location>
</feature>
<evidence type="ECO:0000256" key="2">
    <source>
        <dbReference type="ARBA" id="ARBA00022487"/>
    </source>
</evidence>
<evidence type="ECO:0000256" key="4">
    <source>
        <dbReference type="SAM" id="MobiDB-lite"/>
    </source>
</evidence>
<dbReference type="PROSITE" id="PS00941">
    <property type="entry name" value="CARBOXYLESTERASE_B_2"/>
    <property type="match status" value="1"/>
</dbReference>
<dbReference type="PANTHER" id="PTHR43918">
    <property type="entry name" value="ACETYLCHOLINESTERASE"/>
    <property type="match status" value="1"/>
</dbReference>
<protein>
    <submittedName>
        <fullName evidence="7">COesterase domain-containing protein</fullName>
    </submittedName>
</protein>
<proteinExistence type="inferred from homology"/>
<dbReference type="Proteomes" id="UP000095280">
    <property type="component" value="Unplaced"/>
</dbReference>
<dbReference type="Pfam" id="PF00135">
    <property type="entry name" value="COesterase"/>
    <property type="match status" value="3"/>
</dbReference>
<dbReference type="Gene3D" id="3.40.50.1820">
    <property type="entry name" value="alpha/beta hydrolase"/>
    <property type="match status" value="2"/>
</dbReference>
<comment type="similarity">
    <text evidence="1">Belongs to the type-B carboxylesterase/lipase family.</text>
</comment>
<feature type="region of interest" description="Disordered" evidence="4">
    <location>
        <begin position="993"/>
        <end position="1013"/>
    </location>
</feature>
<feature type="domain" description="Carboxylesterase type B" evidence="5">
    <location>
        <begin position="493"/>
        <end position="778"/>
    </location>
</feature>
<keyword evidence="3" id="KW-0378">Hydrolase</keyword>
<dbReference type="InterPro" id="IPR002018">
    <property type="entry name" value="CarbesteraseB"/>
</dbReference>
<name>A0A1I8I8B3_9PLAT</name>